<name>A0A1B9IEP6_9TREE</name>
<organism evidence="3 4">
    <name type="scientific">Kwoniella mangroviensis CBS 10435</name>
    <dbReference type="NCBI Taxonomy" id="1331196"/>
    <lineage>
        <taxon>Eukaryota</taxon>
        <taxon>Fungi</taxon>
        <taxon>Dikarya</taxon>
        <taxon>Basidiomycota</taxon>
        <taxon>Agaricomycotina</taxon>
        <taxon>Tremellomycetes</taxon>
        <taxon>Tremellales</taxon>
        <taxon>Cryptococcaceae</taxon>
        <taxon>Kwoniella</taxon>
    </lineage>
</organism>
<dbReference type="Proteomes" id="UP000092583">
    <property type="component" value="Unassembled WGS sequence"/>
</dbReference>
<reference evidence="3 4" key="1">
    <citation type="submission" date="2013-07" db="EMBL/GenBank/DDBJ databases">
        <title>The Genome Sequence of Kwoniella mangroviensis CBS10435.</title>
        <authorList>
            <consortium name="The Broad Institute Genome Sequencing Platform"/>
            <person name="Cuomo C."/>
            <person name="Litvintseva A."/>
            <person name="Chen Y."/>
            <person name="Heitman J."/>
            <person name="Sun S."/>
            <person name="Springer D."/>
            <person name="Dromer F."/>
            <person name="Young S.K."/>
            <person name="Zeng Q."/>
            <person name="Gargeya S."/>
            <person name="Fitzgerald M."/>
            <person name="Abouelleil A."/>
            <person name="Alvarado L."/>
            <person name="Berlin A.M."/>
            <person name="Chapman S.B."/>
            <person name="Dewar J."/>
            <person name="Goldberg J."/>
            <person name="Griggs A."/>
            <person name="Gujja S."/>
            <person name="Hansen M."/>
            <person name="Howarth C."/>
            <person name="Imamovic A."/>
            <person name="Larimer J."/>
            <person name="McCowan C."/>
            <person name="Murphy C."/>
            <person name="Pearson M."/>
            <person name="Priest M."/>
            <person name="Roberts A."/>
            <person name="Saif S."/>
            <person name="Shea T."/>
            <person name="Sykes S."/>
            <person name="Wortman J."/>
            <person name="Nusbaum C."/>
            <person name="Birren B."/>
        </authorList>
    </citation>
    <scope>NUCLEOTIDE SEQUENCE [LARGE SCALE GENOMIC DNA]</scope>
    <source>
        <strain evidence="3 4">CBS 10435</strain>
    </source>
</reference>
<dbReference type="OrthoDB" id="2563286at2759"/>
<feature type="chain" id="PRO_5008628637" evidence="2">
    <location>
        <begin position="24"/>
        <end position="158"/>
    </location>
</feature>
<dbReference type="EMBL" id="KV700097">
    <property type="protein sequence ID" value="OCF54013.1"/>
    <property type="molecule type" value="Genomic_DNA"/>
</dbReference>
<evidence type="ECO:0000256" key="1">
    <source>
        <dbReference type="SAM" id="MobiDB-lite"/>
    </source>
</evidence>
<feature type="region of interest" description="Disordered" evidence="1">
    <location>
        <begin position="136"/>
        <end position="158"/>
    </location>
</feature>
<evidence type="ECO:0000256" key="2">
    <source>
        <dbReference type="SAM" id="SignalP"/>
    </source>
</evidence>
<dbReference type="AlphaFoldDB" id="A0A1B9IEP6"/>
<accession>A0A1B9IEP6</accession>
<keyword evidence="4" id="KW-1185">Reference proteome</keyword>
<gene>
    <name evidence="3" type="ORF">L486_08491</name>
</gene>
<protein>
    <submittedName>
        <fullName evidence="3">Uncharacterized protein</fullName>
    </submittedName>
</protein>
<proteinExistence type="predicted"/>
<reference evidence="4" key="2">
    <citation type="submission" date="2013-12" db="EMBL/GenBank/DDBJ databases">
        <title>Evolution of pathogenesis and genome organization in the Tremellales.</title>
        <authorList>
            <person name="Cuomo C."/>
            <person name="Litvintseva A."/>
            <person name="Heitman J."/>
            <person name="Chen Y."/>
            <person name="Sun S."/>
            <person name="Springer D."/>
            <person name="Dromer F."/>
            <person name="Young S."/>
            <person name="Zeng Q."/>
            <person name="Chapman S."/>
            <person name="Gujja S."/>
            <person name="Saif S."/>
            <person name="Birren B."/>
        </authorList>
    </citation>
    <scope>NUCLEOTIDE SEQUENCE [LARGE SCALE GENOMIC DNA]</scope>
    <source>
        <strain evidence="4">CBS 10435</strain>
    </source>
</reference>
<sequence>MSTALRTISFFLVLSSLSGLASAFTYTPTETQMRARSVPSAGGYQCFFTCPQKASGDFSYVYGTNDEYGPNGNTHVNVCNYDDYVNSSVCYYTDDGQLYSDDSQGFTNAEDCPATATTGPCAQENPDENTYFRKRAMPKRMSPAERRLAARQYKPNFE</sequence>
<evidence type="ECO:0000313" key="4">
    <source>
        <dbReference type="Proteomes" id="UP000092583"/>
    </source>
</evidence>
<evidence type="ECO:0000313" key="3">
    <source>
        <dbReference type="EMBL" id="OCF54013.1"/>
    </source>
</evidence>
<feature type="signal peptide" evidence="2">
    <location>
        <begin position="1"/>
        <end position="23"/>
    </location>
</feature>
<keyword evidence="2" id="KW-0732">Signal</keyword>